<feature type="compositionally biased region" description="Basic and acidic residues" evidence="2">
    <location>
        <begin position="397"/>
        <end position="439"/>
    </location>
</feature>
<dbReference type="GO" id="GO:0008298">
    <property type="term" value="P:intracellular mRNA localization"/>
    <property type="evidence" value="ECO:0007669"/>
    <property type="project" value="TreeGrafter"/>
</dbReference>
<dbReference type="GO" id="GO:0005783">
    <property type="term" value="C:endoplasmic reticulum"/>
    <property type="evidence" value="ECO:0007669"/>
    <property type="project" value="TreeGrafter"/>
</dbReference>
<dbReference type="GO" id="GO:0042175">
    <property type="term" value="C:nuclear outer membrane-endoplasmic reticulum membrane network"/>
    <property type="evidence" value="ECO:0007669"/>
    <property type="project" value="TreeGrafter"/>
</dbReference>
<comment type="caution">
    <text evidence="3">The sequence shown here is derived from an EMBL/GenBank/DDBJ whole genome shotgun (WGS) entry which is preliminary data.</text>
</comment>
<dbReference type="GO" id="GO:0003729">
    <property type="term" value="F:mRNA binding"/>
    <property type="evidence" value="ECO:0007669"/>
    <property type="project" value="TreeGrafter"/>
</dbReference>
<evidence type="ECO:0000256" key="1">
    <source>
        <dbReference type="SAM" id="Coils"/>
    </source>
</evidence>
<dbReference type="EMBL" id="CAJNNW010029581">
    <property type="protein sequence ID" value="CAE8700756.1"/>
    <property type="molecule type" value="Genomic_DNA"/>
</dbReference>
<evidence type="ECO:0008006" key="5">
    <source>
        <dbReference type="Google" id="ProtNLM"/>
    </source>
</evidence>
<protein>
    <recommendedName>
        <fullName evidence="5">Nuclear segregation protein BFR1</fullName>
    </recommendedName>
</protein>
<feature type="compositionally biased region" description="Acidic residues" evidence="2">
    <location>
        <begin position="382"/>
        <end position="396"/>
    </location>
</feature>
<organism evidence="3 4">
    <name type="scientific">Polarella glacialis</name>
    <name type="common">Dinoflagellate</name>
    <dbReference type="NCBI Taxonomy" id="89957"/>
    <lineage>
        <taxon>Eukaryota</taxon>
        <taxon>Sar</taxon>
        <taxon>Alveolata</taxon>
        <taxon>Dinophyceae</taxon>
        <taxon>Suessiales</taxon>
        <taxon>Suessiaceae</taxon>
        <taxon>Polarella</taxon>
    </lineage>
</organism>
<keyword evidence="1" id="KW-0175">Coiled coil</keyword>
<reference evidence="3" key="1">
    <citation type="submission" date="2021-02" db="EMBL/GenBank/DDBJ databases">
        <authorList>
            <person name="Dougan E. K."/>
            <person name="Rhodes N."/>
            <person name="Thang M."/>
            <person name="Chan C."/>
        </authorList>
    </citation>
    <scope>NUCLEOTIDE SEQUENCE</scope>
</reference>
<feature type="coiled-coil region" evidence="1">
    <location>
        <begin position="64"/>
        <end position="229"/>
    </location>
</feature>
<dbReference type="Proteomes" id="UP000626109">
    <property type="component" value="Unassembled WGS sequence"/>
</dbReference>
<evidence type="ECO:0000256" key="2">
    <source>
        <dbReference type="SAM" id="MobiDB-lite"/>
    </source>
</evidence>
<dbReference type="AlphaFoldDB" id="A0A813KID4"/>
<proteinExistence type="predicted"/>
<dbReference type="PANTHER" id="PTHR31027">
    <property type="entry name" value="NUCLEAR SEGREGATION PROTEIN BFR1"/>
    <property type="match status" value="1"/>
</dbReference>
<dbReference type="GO" id="GO:1990904">
    <property type="term" value="C:ribonucleoprotein complex"/>
    <property type="evidence" value="ECO:0007669"/>
    <property type="project" value="TreeGrafter"/>
</dbReference>
<feature type="region of interest" description="Disordered" evidence="2">
    <location>
        <begin position="370"/>
        <end position="439"/>
    </location>
</feature>
<feature type="region of interest" description="Disordered" evidence="2">
    <location>
        <begin position="1"/>
        <end position="24"/>
    </location>
</feature>
<evidence type="ECO:0000313" key="4">
    <source>
        <dbReference type="Proteomes" id="UP000626109"/>
    </source>
</evidence>
<dbReference type="PANTHER" id="PTHR31027:SF2">
    <property type="entry name" value="LEBERCILIN DOMAIN-CONTAINING PROTEIN"/>
    <property type="match status" value="1"/>
</dbReference>
<name>A0A813KID4_POLGL</name>
<evidence type="ECO:0000313" key="3">
    <source>
        <dbReference type="EMBL" id="CAE8700756.1"/>
    </source>
</evidence>
<sequence>MTPEARAPRVWAPGAKAPKAKAKSEVVGDDRKVVGDDVILHLKPLRESAQEEQEEEKKVLTPDREAFDAQIVKIQEGIDKLQQKQASFAAKITQRSGGKEEFFAKRTELRAQLDELSSRTNELQDVAYRDAKKKIHEKMTELVESRKEKLGDLPKIVSQREEVGNEIREKIKERDAVRDEFRQAERDFSVYLVEQRKKRQEKIAEEKIAEKIAEDLRRKQREAGKLDEQPFVSEMTLIEQSILFCRTLVALKSAAKKEEKKDIAHNNKEGEEVLLRKEDREEEFFFAPTKGKKAKAAVKKEAGETTAAKPIKHNAETFILFDKLKLDAPITTADVPPLLGKLEAQYENYKQKVREWEDRREAKKQVILAGFADAEVEKKEEAEEEEKKEEAEEEEKKEEAEEEKKEEAEEEKKEEAKKEKEKQAEEEKKEEAEEAKVDE</sequence>
<gene>
    <name evidence="3" type="ORF">PGLA2088_LOCUS31769</name>
</gene>
<accession>A0A813KID4</accession>
<dbReference type="InterPro" id="IPR039604">
    <property type="entry name" value="Bfr1"/>
</dbReference>